<organism evidence="4">
    <name type="scientific">Caenorhabditis remanei</name>
    <name type="common">Caenorhabditis vulgaris</name>
    <dbReference type="NCBI Taxonomy" id="31234"/>
    <lineage>
        <taxon>Eukaryota</taxon>
        <taxon>Metazoa</taxon>
        <taxon>Ecdysozoa</taxon>
        <taxon>Nematoda</taxon>
        <taxon>Chromadorea</taxon>
        <taxon>Rhabditida</taxon>
        <taxon>Rhabditina</taxon>
        <taxon>Rhabditomorpha</taxon>
        <taxon>Rhabditoidea</taxon>
        <taxon>Rhabditidae</taxon>
        <taxon>Peloderinae</taxon>
        <taxon>Caenorhabditis</taxon>
    </lineage>
</organism>
<reference evidence="3" key="1">
    <citation type="submission" date="2007-07" db="EMBL/GenBank/DDBJ databases">
        <title>PCAP assembly of the Caenorhabditis remanei genome.</title>
        <authorList>
            <consortium name="The Caenorhabditis remanei Sequencing Consortium"/>
            <person name="Wilson R.K."/>
        </authorList>
    </citation>
    <scope>NUCLEOTIDE SEQUENCE [LARGE SCALE GENOMIC DNA]</scope>
    <source>
        <strain evidence="3">PB4641</strain>
    </source>
</reference>
<dbReference type="AlphaFoldDB" id="E3MIX5"/>
<feature type="domain" description="7TM GPCR serpentine receptor class x (Srx)" evidence="2">
    <location>
        <begin position="26"/>
        <end position="284"/>
    </location>
</feature>
<dbReference type="HOGENOM" id="CLU_070417_0_0_1"/>
<accession>E3MIX5</accession>
<keyword evidence="4" id="KW-1185">Reference proteome</keyword>
<feature type="transmembrane region" description="Helical" evidence="1">
    <location>
        <begin position="229"/>
        <end position="246"/>
    </location>
</feature>
<feature type="transmembrane region" description="Helical" evidence="1">
    <location>
        <begin position="135"/>
        <end position="154"/>
    </location>
</feature>
<gene>
    <name evidence="3" type="primary">Cre-srx-120</name>
    <name evidence="3" type="ORF">CRE_09568</name>
</gene>
<dbReference type="PANTHER" id="PTHR47754">
    <property type="entry name" value="SERPENTINE RECEPTOR, CLASS X-RELATED"/>
    <property type="match status" value="1"/>
</dbReference>
<proteinExistence type="predicted"/>
<dbReference type="FunCoup" id="E3MIX5">
    <property type="interactions" value="2"/>
</dbReference>
<evidence type="ECO:0000313" key="4">
    <source>
        <dbReference type="Proteomes" id="UP000008281"/>
    </source>
</evidence>
<dbReference type="Proteomes" id="UP000008281">
    <property type="component" value="Unassembled WGS sequence"/>
</dbReference>
<dbReference type="SUPFAM" id="SSF81321">
    <property type="entry name" value="Family A G protein-coupled receptor-like"/>
    <property type="match status" value="1"/>
</dbReference>
<feature type="transmembrane region" description="Helical" evidence="1">
    <location>
        <begin position="57"/>
        <end position="80"/>
    </location>
</feature>
<protein>
    <submittedName>
        <fullName evidence="3">CRE-SRX-120 protein</fullName>
    </submittedName>
</protein>
<keyword evidence="1" id="KW-0812">Transmembrane</keyword>
<dbReference type="Gene3D" id="1.20.1070.10">
    <property type="entry name" value="Rhodopsin 7-helix transmembrane proteins"/>
    <property type="match status" value="1"/>
</dbReference>
<evidence type="ECO:0000313" key="3">
    <source>
        <dbReference type="EMBL" id="EFP03358.1"/>
    </source>
</evidence>
<feature type="transmembrane region" description="Helical" evidence="1">
    <location>
        <begin position="92"/>
        <end position="114"/>
    </location>
</feature>
<name>E3MIX5_CAERE</name>
<feature type="transmembrane region" description="Helical" evidence="1">
    <location>
        <begin position="258"/>
        <end position="283"/>
    </location>
</feature>
<evidence type="ECO:0000259" key="2">
    <source>
        <dbReference type="Pfam" id="PF10328"/>
    </source>
</evidence>
<dbReference type="Pfam" id="PF10328">
    <property type="entry name" value="7TM_GPCR_Srx"/>
    <property type="match status" value="1"/>
</dbReference>
<keyword evidence="1" id="KW-0472">Membrane</keyword>
<feature type="transmembrane region" description="Helical" evidence="1">
    <location>
        <begin position="183"/>
        <end position="208"/>
    </location>
</feature>
<keyword evidence="1" id="KW-1133">Transmembrane helix</keyword>
<dbReference type="eggNOG" id="ENOG502T3PX">
    <property type="taxonomic scope" value="Eukaryota"/>
</dbReference>
<dbReference type="PANTHER" id="PTHR47754:SF1">
    <property type="entry name" value="7TM GPCR SERPENTINE RECEPTOR CLASS X (SRX) DOMAIN-CONTAINING PROTEIN"/>
    <property type="match status" value="1"/>
</dbReference>
<dbReference type="OrthoDB" id="5829032at2759"/>
<sequence length="331" mass="37379">MSLIDEFLYSKFSTPNVRIVSGVMLILVCLTGSIINSLNFIAIIFRVNKRDGFLKICGLSSFGNAIVCIGYLCFPVPVMFIQSEPNHWLNAVMGQLIGWFAWSIAPLSQILLATNRITAVFFPHLHMKSYKYSPTNLSITFSLLVALFLFVVLLPEGCHYLFNRDYLGWIGEVSPCTEIAQDIFLVSMVTIASFTACCSVLLFVKLFLNTPDHRISSAQILQRHRKNRRMIIQALVQSFLIIVDSLNSTITYNMFPNLFFQFITLSFSMVFLRTVEGFVVFSINSTINTEVKKMVGLKNLIQVGKTILVPKQSISGQRNQNQNLNVRRGTS</sequence>
<dbReference type="EMBL" id="DS268449">
    <property type="protein sequence ID" value="EFP03358.1"/>
    <property type="molecule type" value="Genomic_DNA"/>
</dbReference>
<feature type="transmembrane region" description="Helical" evidence="1">
    <location>
        <begin position="20"/>
        <end position="45"/>
    </location>
</feature>
<dbReference type="OMA" id="RRMIIQA"/>
<evidence type="ECO:0000256" key="1">
    <source>
        <dbReference type="SAM" id="Phobius"/>
    </source>
</evidence>
<dbReference type="InParanoid" id="E3MIX5"/>
<dbReference type="InterPro" id="IPR019430">
    <property type="entry name" value="7TM_GPCR_serpentine_rcpt_Srx"/>
</dbReference>